<sequence length="54" mass="6109">MKSGDTKFNLEKSNRSVSRGAERILNVQHPRSYKDIVANFSSGASIKFNIKFFS</sequence>
<dbReference type="EMBL" id="CP098324">
    <property type="protein sequence ID" value="URW77901.1"/>
    <property type="molecule type" value="Genomic_DNA"/>
</dbReference>
<organism evidence="2 3">
    <name type="scientific">Rickettsia conorii subsp. raoultii</name>
    <dbReference type="NCBI Taxonomy" id="369822"/>
    <lineage>
        <taxon>Bacteria</taxon>
        <taxon>Pseudomonadati</taxon>
        <taxon>Pseudomonadota</taxon>
        <taxon>Alphaproteobacteria</taxon>
        <taxon>Rickettsiales</taxon>
        <taxon>Rickettsiaceae</taxon>
        <taxon>Rickettsieae</taxon>
        <taxon>Rickettsia</taxon>
        <taxon>spotted fever group</taxon>
    </lineage>
</organism>
<gene>
    <name evidence="2" type="ORF">NBT09_00545</name>
</gene>
<reference evidence="2" key="1">
    <citation type="submission" date="2022-05" db="EMBL/GenBank/DDBJ databases">
        <title>Tracking Rickettsia raoultii infection dynamics in vivo by bioorthogonal metabolic labeling.</title>
        <authorList>
            <person name="Zhu D.-Y."/>
            <person name="Jia N."/>
            <person name="Li C."/>
            <person name="Zhang M.-Z."/>
            <person name="Liu H.-B."/>
            <person name="Cao W.-C."/>
        </authorList>
    </citation>
    <scope>NUCLEOTIDE SEQUENCE</scope>
    <source>
        <strain evidence="2">BIME</strain>
    </source>
</reference>
<keyword evidence="3" id="KW-1185">Reference proteome</keyword>
<dbReference type="NCBIfam" id="TIGR03776">
    <property type="entry name" value="RPE5"/>
    <property type="match status" value="1"/>
</dbReference>
<feature type="region of interest" description="Disordered" evidence="1">
    <location>
        <begin position="1"/>
        <end position="21"/>
    </location>
</feature>
<dbReference type="InterPro" id="IPR022438">
    <property type="entry name" value="RPE5"/>
</dbReference>
<evidence type="ECO:0000313" key="3">
    <source>
        <dbReference type="Proteomes" id="UP001056268"/>
    </source>
</evidence>
<protein>
    <submittedName>
        <fullName evidence="2">Palindromic element RPE5 domain-containing protein</fullName>
    </submittedName>
</protein>
<feature type="compositionally biased region" description="Basic and acidic residues" evidence="1">
    <location>
        <begin position="1"/>
        <end position="14"/>
    </location>
</feature>
<proteinExistence type="predicted"/>
<name>A0ABY4U549_RICCR</name>
<evidence type="ECO:0000256" key="1">
    <source>
        <dbReference type="SAM" id="MobiDB-lite"/>
    </source>
</evidence>
<accession>A0ABY4U549</accession>
<dbReference type="Proteomes" id="UP001056268">
    <property type="component" value="Chromosome"/>
</dbReference>
<evidence type="ECO:0000313" key="2">
    <source>
        <dbReference type="EMBL" id="URW77901.1"/>
    </source>
</evidence>